<protein>
    <submittedName>
        <fullName evidence="1">Uncharacterized protein</fullName>
    </submittedName>
</protein>
<dbReference type="Proteomes" id="UP000789390">
    <property type="component" value="Unassembled WGS sequence"/>
</dbReference>
<dbReference type="EMBL" id="CAKKLH010000109">
    <property type="protein sequence ID" value="CAH0103317.1"/>
    <property type="molecule type" value="Genomic_DNA"/>
</dbReference>
<comment type="caution">
    <text evidence="1">The sequence shown here is derived from an EMBL/GenBank/DDBJ whole genome shotgun (WGS) entry which is preliminary data.</text>
</comment>
<sequence>MVWKSNWLPPNLVRSSAKIQRLKNLLNVNHTATKFDLAQTAQRFNDTHSEVETIKVELKGNSQMLTNVTNVMGTVENLKNIVNDGGLNDQNDVNFGLWTHFVGLLLEEDIF</sequence>
<name>A0A8J2WG96_9CRUS</name>
<reference evidence="1" key="1">
    <citation type="submission" date="2021-11" db="EMBL/GenBank/DDBJ databases">
        <authorList>
            <person name="Schell T."/>
        </authorList>
    </citation>
    <scope>NUCLEOTIDE SEQUENCE</scope>
    <source>
        <strain evidence="1">M5</strain>
    </source>
</reference>
<evidence type="ECO:0000313" key="1">
    <source>
        <dbReference type="EMBL" id="CAH0103317.1"/>
    </source>
</evidence>
<accession>A0A8J2WG96</accession>
<organism evidence="1 2">
    <name type="scientific">Daphnia galeata</name>
    <dbReference type="NCBI Taxonomy" id="27404"/>
    <lineage>
        <taxon>Eukaryota</taxon>
        <taxon>Metazoa</taxon>
        <taxon>Ecdysozoa</taxon>
        <taxon>Arthropoda</taxon>
        <taxon>Crustacea</taxon>
        <taxon>Branchiopoda</taxon>
        <taxon>Diplostraca</taxon>
        <taxon>Cladocera</taxon>
        <taxon>Anomopoda</taxon>
        <taxon>Daphniidae</taxon>
        <taxon>Daphnia</taxon>
    </lineage>
</organism>
<proteinExistence type="predicted"/>
<evidence type="ECO:0000313" key="2">
    <source>
        <dbReference type="Proteomes" id="UP000789390"/>
    </source>
</evidence>
<dbReference type="AlphaFoldDB" id="A0A8J2WG96"/>
<keyword evidence="2" id="KW-1185">Reference proteome</keyword>
<gene>
    <name evidence="1" type="ORF">DGAL_LOCUS5884</name>
</gene>